<dbReference type="EMBL" id="FXZK01000004">
    <property type="protein sequence ID" value="SMY08101.1"/>
    <property type="molecule type" value="Genomic_DNA"/>
</dbReference>
<accession>A0A238LEN7</accession>
<keyword evidence="4" id="KW-1185">Reference proteome</keyword>
<evidence type="ECO:0000256" key="1">
    <source>
        <dbReference type="SAM" id="MobiDB-lite"/>
    </source>
</evidence>
<dbReference type="Gene3D" id="3.60.10.10">
    <property type="entry name" value="Endonuclease/exonuclease/phosphatase"/>
    <property type="match status" value="1"/>
</dbReference>
<dbReference type="InterPro" id="IPR005135">
    <property type="entry name" value="Endo/exonuclease/phosphatase"/>
</dbReference>
<dbReference type="OrthoDB" id="292013at2"/>
<evidence type="ECO:0000313" key="4">
    <source>
        <dbReference type="Proteomes" id="UP000201613"/>
    </source>
</evidence>
<gene>
    <name evidence="3" type="ORF">LOM8899_02250</name>
</gene>
<protein>
    <recommendedName>
        <fullName evidence="2">Endonuclease/exonuclease/phosphatase domain-containing protein</fullName>
    </recommendedName>
</protein>
<dbReference type="InterPro" id="IPR036691">
    <property type="entry name" value="Endo/exonu/phosph_ase_sf"/>
</dbReference>
<organism evidence="3 4">
    <name type="scientific">Flavimaricola marinus</name>
    <dbReference type="NCBI Taxonomy" id="1819565"/>
    <lineage>
        <taxon>Bacteria</taxon>
        <taxon>Pseudomonadati</taxon>
        <taxon>Pseudomonadota</taxon>
        <taxon>Alphaproteobacteria</taxon>
        <taxon>Rhodobacterales</taxon>
        <taxon>Paracoccaceae</taxon>
        <taxon>Flavimaricola</taxon>
    </lineage>
</organism>
<dbReference type="GO" id="GO:0003824">
    <property type="term" value="F:catalytic activity"/>
    <property type="evidence" value="ECO:0007669"/>
    <property type="project" value="InterPro"/>
</dbReference>
<name>A0A238LEN7_9RHOB</name>
<reference evidence="3 4" key="1">
    <citation type="submission" date="2017-05" db="EMBL/GenBank/DDBJ databases">
        <authorList>
            <person name="Song R."/>
            <person name="Chenine A.L."/>
            <person name="Ruprecht R.M."/>
        </authorList>
    </citation>
    <scope>NUCLEOTIDE SEQUENCE [LARGE SCALE GENOMIC DNA]</scope>
    <source>
        <strain evidence="3 4">CECT 8899</strain>
    </source>
</reference>
<feature type="domain" description="Endonuclease/exonuclease/phosphatase" evidence="2">
    <location>
        <begin position="43"/>
        <end position="334"/>
    </location>
</feature>
<evidence type="ECO:0000313" key="3">
    <source>
        <dbReference type="EMBL" id="SMY08101.1"/>
    </source>
</evidence>
<sequence length="361" mass="38527">MLAALLAAFLPSESRAQTLRVATWAAPLSRDGPGLLLRDIRKGEDAQIAAFVAVLDEVRPDVLLLTDIDWDLEAMALTALIATLRAQGLDYPYHYTARPNAGIPTGLDMDGNGRLGEARDGLGYGRFSGNGGLAIISRYPVGIAEARAFTDLRWRDLPDAVLPLSADGTPFPSEEVQAMQPLSSTAHWVVPITVPEALPIDLMVWSATPPVFDGPEDQNGLRGRDELRLWTKLLDGDFGDPPARFVIAGNANLDPVDGNGFTDAMAAFLNDPRVIDPRPRSAGAEAAADPDHRGDPALDTADWDDGAPGNLRVSYVLPSASLRVVGSGVFWPAPDDPKAALLGDDGLAIGPHRLVWVDIDP</sequence>
<dbReference type="SUPFAM" id="SSF56219">
    <property type="entry name" value="DNase I-like"/>
    <property type="match status" value="1"/>
</dbReference>
<proteinExistence type="predicted"/>
<evidence type="ECO:0000259" key="2">
    <source>
        <dbReference type="Pfam" id="PF03372"/>
    </source>
</evidence>
<feature type="region of interest" description="Disordered" evidence="1">
    <location>
        <begin position="278"/>
        <end position="304"/>
    </location>
</feature>
<dbReference type="Proteomes" id="UP000201613">
    <property type="component" value="Unassembled WGS sequence"/>
</dbReference>
<dbReference type="Pfam" id="PF03372">
    <property type="entry name" value="Exo_endo_phos"/>
    <property type="match status" value="1"/>
</dbReference>
<dbReference type="AlphaFoldDB" id="A0A238LEN7"/>